<dbReference type="Proteomes" id="UP000216998">
    <property type="component" value="Unassembled WGS sequence"/>
</dbReference>
<gene>
    <name evidence="7" type="ORF">CHU95_09420</name>
</gene>
<dbReference type="InterPro" id="IPR028082">
    <property type="entry name" value="Peripla_BP_I"/>
</dbReference>
<dbReference type="Gene3D" id="3.40.50.2300">
    <property type="match status" value="2"/>
</dbReference>
<dbReference type="CDD" id="cd19978">
    <property type="entry name" value="PBP1_ABC_ligand_binding-like"/>
    <property type="match status" value="1"/>
</dbReference>
<keyword evidence="2" id="KW-0813">Transport</keyword>
<dbReference type="Pfam" id="PF13458">
    <property type="entry name" value="Peripla_BP_6"/>
    <property type="match status" value="1"/>
</dbReference>
<comment type="similarity">
    <text evidence="1">Belongs to the leucine-binding protein family.</text>
</comment>
<dbReference type="GO" id="GO:0006865">
    <property type="term" value="P:amino acid transport"/>
    <property type="evidence" value="ECO:0007669"/>
    <property type="project" value="UniProtKB-KW"/>
</dbReference>
<evidence type="ECO:0000256" key="3">
    <source>
        <dbReference type="ARBA" id="ARBA00022729"/>
    </source>
</evidence>
<dbReference type="OrthoDB" id="9802022at2"/>
<feature type="chain" id="PRO_5013327596" evidence="5">
    <location>
        <begin position="22"/>
        <end position="381"/>
    </location>
</feature>
<dbReference type="PANTHER" id="PTHR47235:SF1">
    <property type="entry name" value="BLR6548 PROTEIN"/>
    <property type="match status" value="1"/>
</dbReference>
<evidence type="ECO:0000313" key="7">
    <source>
        <dbReference type="EMBL" id="OYQ34801.1"/>
    </source>
</evidence>
<dbReference type="EMBL" id="NOXU01000027">
    <property type="protein sequence ID" value="OYQ34801.1"/>
    <property type="molecule type" value="Genomic_DNA"/>
</dbReference>
<dbReference type="RefSeq" id="WP_094456044.1">
    <property type="nucleotide sequence ID" value="NZ_NOXU01000027.1"/>
</dbReference>
<dbReference type="PANTHER" id="PTHR47235">
    <property type="entry name" value="BLR6548 PROTEIN"/>
    <property type="match status" value="1"/>
</dbReference>
<evidence type="ECO:0000259" key="6">
    <source>
        <dbReference type="Pfam" id="PF13458"/>
    </source>
</evidence>
<dbReference type="InterPro" id="IPR000709">
    <property type="entry name" value="Leu_Ile_Val-bd"/>
</dbReference>
<keyword evidence="8" id="KW-1185">Reference proteome</keyword>
<comment type="caution">
    <text evidence="7">The sequence shown here is derived from an EMBL/GenBank/DDBJ whole genome shotgun (WGS) entry which is preliminary data.</text>
</comment>
<proteinExistence type="inferred from homology"/>
<evidence type="ECO:0000256" key="2">
    <source>
        <dbReference type="ARBA" id="ARBA00022448"/>
    </source>
</evidence>
<sequence length="381" mass="40104">MKAVSVIILSLVLAAAGSAARAEVGILPDRVVVGQVAAQSGPAAALGSGMRTGLLAAFAEVNAKGGVHGRKLTLVSKDDTYEPNDSEALTRRIIQEDNVFALLGPVGTPTSKAAQPIAETAGVPFIGPFTGAGFLRDAKLTNVVNLRASYDQETEAWISYLVDTRRVEKIAILFQDDSFGQAGLAGVNKAMEKRGKTLAVAASFPRNTTDIAAALAKIQSATPAAVVMVGPYAPCAAFIKAAQTAKLNAIFMNISFVGSEALVDELQGKTENVIISQVVPLPWDDSLPVVRDYQSALGGKSKPGFISLEGYLVGRLFIEALQKAGPEPTRAKLMEAIMGTRDHDIGGFRLNFGPGDNQGSDKVYLTQITDDSRFVILKSGE</sequence>
<organism evidence="7 8">
    <name type="scientific">Niveispirillum lacus</name>
    <dbReference type="NCBI Taxonomy" id="1981099"/>
    <lineage>
        <taxon>Bacteria</taxon>
        <taxon>Pseudomonadati</taxon>
        <taxon>Pseudomonadota</taxon>
        <taxon>Alphaproteobacteria</taxon>
        <taxon>Rhodospirillales</taxon>
        <taxon>Azospirillaceae</taxon>
        <taxon>Niveispirillum</taxon>
    </lineage>
</organism>
<accession>A0A255Z056</accession>
<evidence type="ECO:0000256" key="4">
    <source>
        <dbReference type="ARBA" id="ARBA00022970"/>
    </source>
</evidence>
<evidence type="ECO:0000313" key="8">
    <source>
        <dbReference type="Proteomes" id="UP000216998"/>
    </source>
</evidence>
<dbReference type="AlphaFoldDB" id="A0A255Z056"/>
<feature type="domain" description="Leucine-binding protein" evidence="6">
    <location>
        <begin position="31"/>
        <end position="371"/>
    </location>
</feature>
<evidence type="ECO:0000256" key="5">
    <source>
        <dbReference type="SAM" id="SignalP"/>
    </source>
</evidence>
<name>A0A255Z056_9PROT</name>
<dbReference type="PRINTS" id="PR00337">
    <property type="entry name" value="LEUILEVALBP"/>
</dbReference>
<feature type="signal peptide" evidence="5">
    <location>
        <begin position="1"/>
        <end position="21"/>
    </location>
</feature>
<evidence type="ECO:0000256" key="1">
    <source>
        <dbReference type="ARBA" id="ARBA00010062"/>
    </source>
</evidence>
<keyword evidence="4" id="KW-0029">Amino-acid transport</keyword>
<dbReference type="InterPro" id="IPR028081">
    <property type="entry name" value="Leu-bd"/>
</dbReference>
<reference evidence="7 8" key="1">
    <citation type="submission" date="2017-07" db="EMBL/GenBank/DDBJ databases">
        <title>Niveispirillum cyanobacteriorum sp. nov., isolated from cyanobacterial aggregates in a eutrophic lake.</title>
        <authorList>
            <person name="Cai H."/>
        </authorList>
    </citation>
    <scope>NUCLEOTIDE SEQUENCE [LARGE SCALE GENOMIC DNA]</scope>
    <source>
        <strain evidence="8">TH1-14</strain>
    </source>
</reference>
<protein>
    <submittedName>
        <fullName evidence="7">ABC transporter substrate-binding protein</fullName>
    </submittedName>
</protein>
<dbReference type="SUPFAM" id="SSF53822">
    <property type="entry name" value="Periplasmic binding protein-like I"/>
    <property type="match status" value="1"/>
</dbReference>
<keyword evidence="3 5" id="KW-0732">Signal</keyword>